<dbReference type="Proteomes" id="UP001164472">
    <property type="component" value="Chromosome"/>
</dbReference>
<dbReference type="RefSeq" id="WP_251809950.1">
    <property type="nucleotide sequence ID" value="NZ_CP101527.1"/>
</dbReference>
<feature type="chain" id="PRO_5039514109" evidence="2">
    <location>
        <begin position="33"/>
        <end position="333"/>
    </location>
</feature>
<sequence>MSKYLTRLVQAVWKPAVIGLAASVGAASIAHANYLEHQAVKPFVAEMVEKHGFDQQELEALFAQADKKQSILDAIARPAEKRLEWKGYRKIFITEDRIKRGKAFMVKHADTLARAEKEYGVPQSIIAAIIGVETRYGQNRGSYRVIDALSTLAFDYPPRSKFFKSELEQMLLLSREQKFNPVELKGSYAGAMGYGQFIPSSYRNFAVDFDGDGVADILNNPVDAIGSVANYFKKHKWMQGQPVTGLATVTGNDYEKALYKSLKLKYTLEEMAQWGIRSDDGFDPKAKGKLLQLEGKNGTEFWIGLHNFYVITRYNHSHLYAMAVYQLSEALKK</sequence>
<evidence type="ECO:0000313" key="5">
    <source>
        <dbReference type="Proteomes" id="UP001164472"/>
    </source>
</evidence>
<feature type="domain" description="Transglycosylase SLT" evidence="3">
    <location>
        <begin position="37"/>
        <end position="329"/>
    </location>
</feature>
<dbReference type="InterPro" id="IPR011757">
    <property type="entry name" value="Lytic_transglycosylase_MltB"/>
</dbReference>
<dbReference type="InterPro" id="IPR043426">
    <property type="entry name" value="MltB-like"/>
</dbReference>
<keyword evidence="2" id="KW-0732">Signal</keyword>
<dbReference type="PANTHER" id="PTHR30163:SF9">
    <property type="entry name" value="MEMBRANE-BOUND LYTIC MUREIN TRANSGLYCOSYLASE B"/>
    <property type="match status" value="1"/>
</dbReference>
<organism evidence="4 5">
    <name type="scientific">Alkalimarinus sediminis</name>
    <dbReference type="NCBI Taxonomy" id="1632866"/>
    <lineage>
        <taxon>Bacteria</taxon>
        <taxon>Pseudomonadati</taxon>
        <taxon>Pseudomonadota</taxon>
        <taxon>Gammaproteobacteria</taxon>
        <taxon>Alteromonadales</taxon>
        <taxon>Alteromonadaceae</taxon>
        <taxon>Alkalimarinus</taxon>
    </lineage>
</organism>
<dbReference type="CDD" id="cd13399">
    <property type="entry name" value="Slt35-like"/>
    <property type="match status" value="1"/>
</dbReference>
<name>A0A9E8HG57_9ALTE</name>
<dbReference type="FunFam" id="1.10.8.350:FF:000001">
    <property type="entry name" value="Lytic murein transglycosylase B"/>
    <property type="match status" value="1"/>
</dbReference>
<dbReference type="AlphaFoldDB" id="A0A9E8HG57"/>
<dbReference type="Pfam" id="PF13406">
    <property type="entry name" value="SLT_2"/>
    <property type="match status" value="1"/>
</dbReference>
<evidence type="ECO:0000259" key="3">
    <source>
        <dbReference type="Pfam" id="PF13406"/>
    </source>
</evidence>
<proteinExistence type="predicted"/>
<dbReference type="InterPro" id="IPR023346">
    <property type="entry name" value="Lysozyme-like_dom_sf"/>
</dbReference>
<feature type="signal peptide" evidence="2">
    <location>
        <begin position="1"/>
        <end position="32"/>
    </location>
</feature>
<dbReference type="InterPro" id="IPR031304">
    <property type="entry name" value="SLT_2"/>
</dbReference>
<dbReference type="SUPFAM" id="SSF53955">
    <property type="entry name" value="Lysozyme-like"/>
    <property type="match status" value="1"/>
</dbReference>
<dbReference type="NCBIfam" id="TIGR02282">
    <property type="entry name" value="MltB"/>
    <property type="match status" value="1"/>
</dbReference>
<dbReference type="Gene3D" id="1.10.8.350">
    <property type="entry name" value="Bacterial muramidase"/>
    <property type="match status" value="1"/>
</dbReference>
<feature type="active site" evidence="1">
    <location>
        <position position="133"/>
    </location>
</feature>
<dbReference type="KEGG" id="asem:NNL22_12265"/>
<dbReference type="EMBL" id="CP101527">
    <property type="protein sequence ID" value="UZW73809.1"/>
    <property type="molecule type" value="Genomic_DNA"/>
</dbReference>
<dbReference type="PANTHER" id="PTHR30163">
    <property type="entry name" value="MEMBRANE-BOUND LYTIC MUREIN TRANSGLYCOSYLASE B"/>
    <property type="match status" value="1"/>
</dbReference>
<gene>
    <name evidence="4" type="primary">mltB</name>
    <name evidence="4" type="ORF">NNL22_12265</name>
</gene>
<evidence type="ECO:0000256" key="2">
    <source>
        <dbReference type="SAM" id="SignalP"/>
    </source>
</evidence>
<evidence type="ECO:0000313" key="4">
    <source>
        <dbReference type="EMBL" id="UZW73809.1"/>
    </source>
</evidence>
<protein>
    <submittedName>
        <fullName evidence="4">Lytic murein transglycosylase B</fullName>
    </submittedName>
</protein>
<dbReference type="GO" id="GO:0008933">
    <property type="term" value="F:peptidoglycan lytic transglycosylase activity"/>
    <property type="evidence" value="ECO:0007669"/>
    <property type="project" value="TreeGrafter"/>
</dbReference>
<accession>A0A9E8HG57</accession>
<dbReference type="GO" id="GO:0009253">
    <property type="term" value="P:peptidoglycan catabolic process"/>
    <property type="evidence" value="ECO:0007669"/>
    <property type="project" value="TreeGrafter"/>
</dbReference>
<keyword evidence="5" id="KW-1185">Reference proteome</keyword>
<reference evidence="4" key="1">
    <citation type="submission" date="2022-07" db="EMBL/GenBank/DDBJ databases">
        <title>Alkalimarinus sp. nov., isolated from gut of a Alitta virens.</title>
        <authorList>
            <person name="Yang A.I."/>
            <person name="Shin N.-R."/>
        </authorList>
    </citation>
    <scope>NUCLEOTIDE SEQUENCE</scope>
    <source>
        <strain evidence="4">FA028</strain>
    </source>
</reference>
<evidence type="ECO:0000256" key="1">
    <source>
        <dbReference type="PIRSR" id="PIRSR611757-1"/>
    </source>
</evidence>
<dbReference type="Gene3D" id="1.10.530.10">
    <property type="match status" value="1"/>
</dbReference>